<sequence>MTEYEIENINSLSKSPLFRDIPKDRLAEIARSAQNRIVPQHGFVIRQGDAADVFYVIASGRVRVTKKNERGMERELGFLGPGDNFGEIALLTGEPRAADVVALEETRCMVFSKEQFDALLTEFPYIYTKFVKEMRQWLLKDDEVIFEEAEEAYQASRLSWYQFVLIIAVTVVLALSFNRSNPNGIPLFPSMPDRNAFPAVTVSTAMEELERGDALIVDAMPSNFYQKRHIKNAINMPLALFDIVYTMTFDEEDKARKIVVYGTTISKPYDLEVAEKLAARGHTNVGILNGGLAEWEAKGYPVEGKAKE</sequence>
<dbReference type="PANTHER" id="PTHR23011">
    <property type="entry name" value="CYCLIC NUCLEOTIDE-BINDING DOMAIN CONTAINING PROTEIN"/>
    <property type="match status" value="1"/>
</dbReference>
<dbReference type="PROSITE" id="PS50206">
    <property type="entry name" value="RHODANESE_3"/>
    <property type="match status" value="1"/>
</dbReference>
<dbReference type="InterPro" id="IPR001763">
    <property type="entry name" value="Rhodanese-like_dom"/>
</dbReference>
<evidence type="ECO:0000313" key="3">
    <source>
        <dbReference type="EMBL" id="ABK17201.1"/>
    </source>
</evidence>
<dbReference type="InterPro" id="IPR014710">
    <property type="entry name" value="RmlC-like_jellyroll"/>
</dbReference>
<dbReference type="InterPro" id="IPR018488">
    <property type="entry name" value="cNMP-bd_CS"/>
</dbReference>
<dbReference type="STRING" id="335543.Sfum_1513"/>
<keyword evidence="4" id="KW-1185">Reference proteome</keyword>
<dbReference type="Gene3D" id="2.60.120.10">
    <property type="entry name" value="Jelly Rolls"/>
    <property type="match status" value="1"/>
</dbReference>
<dbReference type="SUPFAM" id="SSF51206">
    <property type="entry name" value="cAMP-binding domain-like"/>
    <property type="match status" value="1"/>
</dbReference>
<feature type="domain" description="Rhodanese" evidence="2">
    <location>
        <begin position="210"/>
        <end position="304"/>
    </location>
</feature>
<dbReference type="eggNOG" id="COG0664">
    <property type="taxonomic scope" value="Bacteria"/>
</dbReference>
<dbReference type="KEGG" id="sfu:Sfum_1513"/>
<evidence type="ECO:0000259" key="2">
    <source>
        <dbReference type="PROSITE" id="PS50206"/>
    </source>
</evidence>
<dbReference type="PROSITE" id="PS50042">
    <property type="entry name" value="CNMP_BINDING_3"/>
    <property type="match status" value="1"/>
</dbReference>
<dbReference type="SMART" id="SM00100">
    <property type="entry name" value="cNMP"/>
    <property type="match status" value="1"/>
</dbReference>
<evidence type="ECO:0000259" key="1">
    <source>
        <dbReference type="PROSITE" id="PS50042"/>
    </source>
</evidence>
<dbReference type="Pfam" id="PF00027">
    <property type="entry name" value="cNMP_binding"/>
    <property type="match status" value="1"/>
</dbReference>
<feature type="domain" description="Cyclic nucleotide-binding" evidence="1">
    <location>
        <begin position="17"/>
        <end position="137"/>
    </location>
</feature>
<dbReference type="PROSITE" id="PS00888">
    <property type="entry name" value="CNMP_BINDING_1"/>
    <property type="match status" value="1"/>
</dbReference>
<dbReference type="PRINTS" id="PR00103">
    <property type="entry name" value="CAMPKINASE"/>
</dbReference>
<dbReference type="HOGENOM" id="CLU_902922_0_0_7"/>
<name>A0LIE9_SYNFM</name>
<dbReference type="OrthoDB" id="9789348at2"/>
<dbReference type="SUPFAM" id="SSF52821">
    <property type="entry name" value="Rhodanese/Cell cycle control phosphatase"/>
    <property type="match status" value="1"/>
</dbReference>
<dbReference type="InterPro" id="IPR036873">
    <property type="entry name" value="Rhodanese-like_dom_sf"/>
</dbReference>
<gene>
    <name evidence="3" type="ordered locus">Sfum_1513</name>
</gene>
<dbReference type="Pfam" id="PF00581">
    <property type="entry name" value="Rhodanese"/>
    <property type="match status" value="1"/>
</dbReference>
<proteinExistence type="predicted"/>
<dbReference type="InParanoid" id="A0LIE9"/>
<dbReference type="eggNOG" id="COG2897">
    <property type="taxonomic scope" value="Bacteria"/>
</dbReference>
<dbReference type="Proteomes" id="UP000001784">
    <property type="component" value="Chromosome"/>
</dbReference>
<dbReference type="InterPro" id="IPR000595">
    <property type="entry name" value="cNMP-bd_dom"/>
</dbReference>
<evidence type="ECO:0000313" key="4">
    <source>
        <dbReference type="Proteomes" id="UP000001784"/>
    </source>
</evidence>
<dbReference type="PANTHER" id="PTHR23011:SF28">
    <property type="entry name" value="CYCLIC NUCLEOTIDE-BINDING DOMAIN CONTAINING PROTEIN"/>
    <property type="match status" value="1"/>
</dbReference>
<protein>
    <submittedName>
        <fullName evidence="3">Cyclic nucleotide-binding protein</fullName>
    </submittedName>
</protein>
<dbReference type="Gene3D" id="3.40.250.10">
    <property type="entry name" value="Rhodanese-like domain"/>
    <property type="match status" value="1"/>
</dbReference>
<dbReference type="PROSITE" id="PS00889">
    <property type="entry name" value="CNMP_BINDING_2"/>
    <property type="match status" value="1"/>
</dbReference>
<organism evidence="3 4">
    <name type="scientific">Syntrophobacter fumaroxidans (strain DSM 10017 / MPOB)</name>
    <dbReference type="NCBI Taxonomy" id="335543"/>
    <lineage>
        <taxon>Bacteria</taxon>
        <taxon>Pseudomonadati</taxon>
        <taxon>Thermodesulfobacteriota</taxon>
        <taxon>Syntrophobacteria</taxon>
        <taxon>Syntrophobacterales</taxon>
        <taxon>Syntrophobacteraceae</taxon>
        <taxon>Syntrophobacter</taxon>
    </lineage>
</organism>
<dbReference type="AlphaFoldDB" id="A0LIE9"/>
<dbReference type="EMBL" id="CP000478">
    <property type="protein sequence ID" value="ABK17201.1"/>
    <property type="molecule type" value="Genomic_DNA"/>
</dbReference>
<dbReference type="CDD" id="cd00158">
    <property type="entry name" value="RHOD"/>
    <property type="match status" value="1"/>
</dbReference>
<dbReference type="CDD" id="cd00038">
    <property type="entry name" value="CAP_ED"/>
    <property type="match status" value="1"/>
</dbReference>
<accession>A0LIE9</accession>
<dbReference type="RefSeq" id="WP_011698372.1">
    <property type="nucleotide sequence ID" value="NC_008554.1"/>
</dbReference>
<dbReference type="SMART" id="SM00450">
    <property type="entry name" value="RHOD"/>
    <property type="match status" value="1"/>
</dbReference>
<dbReference type="InterPro" id="IPR018490">
    <property type="entry name" value="cNMP-bd_dom_sf"/>
</dbReference>
<reference evidence="3 4" key="1">
    <citation type="submission" date="2006-10" db="EMBL/GenBank/DDBJ databases">
        <title>Complete sequence of Syntrophobacter fumaroxidans MPOB.</title>
        <authorList>
            <consortium name="US DOE Joint Genome Institute"/>
            <person name="Copeland A."/>
            <person name="Lucas S."/>
            <person name="Lapidus A."/>
            <person name="Barry K."/>
            <person name="Detter J.C."/>
            <person name="Glavina del Rio T."/>
            <person name="Hammon N."/>
            <person name="Israni S."/>
            <person name="Pitluck S."/>
            <person name="Goltsman E.G."/>
            <person name="Martinez M."/>
            <person name="Schmutz J."/>
            <person name="Larimer F."/>
            <person name="Land M."/>
            <person name="Hauser L."/>
            <person name="Kyrpides N."/>
            <person name="Kim E."/>
            <person name="Boone D.R."/>
            <person name="Brockman F."/>
            <person name="Culley D."/>
            <person name="Ferry J."/>
            <person name="Gunsalus R."/>
            <person name="McInerney M.J."/>
            <person name="Morrison M."/>
            <person name="Plugge C."/>
            <person name="Rohlin L."/>
            <person name="Scholten J."/>
            <person name="Sieber J."/>
            <person name="Stams A.J.M."/>
            <person name="Worm P."/>
            <person name="Henstra A.M."/>
            <person name="Richardson P."/>
        </authorList>
    </citation>
    <scope>NUCLEOTIDE SEQUENCE [LARGE SCALE GENOMIC DNA]</scope>
    <source>
        <strain evidence="4">DSM 10017 / MPOB</strain>
    </source>
</reference>